<keyword evidence="2" id="KW-1185">Reference proteome</keyword>
<evidence type="ECO:0000313" key="2">
    <source>
        <dbReference type="Proteomes" id="UP000297245"/>
    </source>
</evidence>
<name>A0A4V4HFD7_DENBC</name>
<dbReference type="EMBL" id="ML179222">
    <property type="protein sequence ID" value="THU94515.1"/>
    <property type="molecule type" value="Genomic_DNA"/>
</dbReference>
<proteinExistence type="predicted"/>
<evidence type="ECO:0000313" key="1">
    <source>
        <dbReference type="EMBL" id="THU94515.1"/>
    </source>
</evidence>
<accession>A0A4V4HFD7</accession>
<reference evidence="1 2" key="1">
    <citation type="journal article" date="2019" name="Nat. Ecol. Evol.">
        <title>Megaphylogeny resolves global patterns of mushroom evolution.</title>
        <authorList>
            <person name="Varga T."/>
            <person name="Krizsan K."/>
            <person name="Foldi C."/>
            <person name="Dima B."/>
            <person name="Sanchez-Garcia M."/>
            <person name="Sanchez-Ramirez S."/>
            <person name="Szollosi G.J."/>
            <person name="Szarkandi J.G."/>
            <person name="Papp V."/>
            <person name="Albert L."/>
            <person name="Andreopoulos W."/>
            <person name="Angelini C."/>
            <person name="Antonin V."/>
            <person name="Barry K.W."/>
            <person name="Bougher N.L."/>
            <person name="Buchanan P."/>
            <person name="Buyck B."/>
            <person name="Bense V."/>
            <person name="Catcheside P."/>
            <person name="Chovatia M."/>
            <person name="Cooper J."/>
            <person name="Damon W."/>
            <person name="Desjardin D."/>
            <person name="Finy P."/>
            <person name="Geml J."/>
            <person name="Haridas S."/>
            <person name="Hughes K."/>
            <person name="Justo A."/>
            <person name="Karasinski D."/>
            <person name="Kautmanova I."/>
            <person name="Kiss B."/>
            <person name="Kocsube S."/>
            <person name="Kotiranta H."/>
            <person name="LaButti K.M."/>
            <person name="Lechner B.E."/>
            <person name="Liimatainen K."/>
            <person name="Lipzen A."/>
            <person name="Lukacs Z."/>
            <person name="Mihaltcheva S."/>
            <person name="Morgado L.N."/>
            <person name="Niskanen T."/>
            <person name="Noordeloos M.E."/>
            <person name="Ohm R.A."/>
            <person name="Ortiz-Santana B."/>
            <person name="Ovrebo C."/>
            <person name="Racz N."/>
            <person name="Riley R."/>
            <person name="Savchenko A."/>
            <person name="Shiryaev A."/>
            <person name="Soop K."/>
            <person name="Spirin V."/>
            <person name="Szebenyi C."/>
            <person name="Tomsovsky M."/>
            <person name="Tulloss R.E."/>
            <person name="Uehling J."/>
            <person name="Grigoriev I.V."/>
            <person name="Vagvolgyi C."/>
            <person name="Papp T."/>
            <person name="Martin F.M."/>
            <person name="Miettinen O."/>
            <person name="Hibbett D.S."/>
            <person name="Nagy L.G."/>
        </authorList>
    </citation>
    <scope>NUCLEOTIDE SEQUENCE [LARGE SCALE GENOMIC DNA]</scope>
    <source>
        <strain evidence="1 2">CBS 962.96</strain>
    </source>
</reference>
<organism evidence="1 2">
    <name type="scientific">Dendrothele bispora (strain CBS 962.96)</name>
    <dbReference type="NCBI Taxonomy" id="1314807"/>
    <lineage>
        <taxon>Eukaryota</taxon>
        <taxon>Fungi</taxon>
        <taxon>Dikarya</taxon>
        <taxon>Basidiomycota</taxon>
        <taxon>Agaricomycotina</taxon>
        <taxon>Agaricomycetes</taxon>
        <taxon>Agaricomycetidae</taxon>
        <taxon>Agaricales</taxon>
        <taxon>Agaricales incertae sedis</taxon>
        <taxon>Dendrothele</taxon>
    </lineage>
</organism>
<dbReference type="Proteomes" id="UP000297245">
    <property type="component" value="Unassembled WGS sequence"/>
</dbReference>
<dbReference type="AlphaFoldDB" id="A0A4V4HFD7"/>
<gene>
    <name evidence="1" type="ORF">K435DRAFT_157259</name>
</gene>
<protein>
    <submittedName>
        <fullName evidence="1">Uncharacterized protein</fullName>
    </submittedName>
</protein>
<sequence>MILRSSCQLKKMILYGGQMTLSDNALLNILSITPHLRSLTLDTGLGYSAISTDELFKALIYRPGTSTSTTLIPQLRALKIDYIRLHPQNTQPKLPDPDIVSAMVTSRRNIQIPDSSISISSASNNHCTPLESFKLHLVHPPERMNDVIEWGDTIKPRLRALESEGLTLVLKTECRYT</sequence>